<feature type="region of interest" description="Disordered" evidence="1">
    <location>
        <begin position="1"/>
        <end position="48"/>
    </location>
</feature>
<feature type="transmembrane region" description="Helical" evidence="2">
    <location>
        <begin position="526"/>
        <end position="547"/>
    </location>
</feature>
<feature type="transmembrane region" description="Helical" evidence="2">
    <location>
        <begin position="190"/>
        <end position="212"/>
    </location>
</feature>
<feature type="transmembrane region" description="Helical" evidence="2">
    <location>
        <begin position="118"/>
        <end position="137"/>
    </location>
</feature>
<accession>A0A6M5UB73</accession>
<keyword evidence="2" id="KW-1133">Transmembrane helix</keyword>
<feature type="transmembrane region" description="Helical" evidence="2">
    <location>
        <begin position="224"/>
        <end position="244"/>
    </location>
</feature>
<feature type="transmembrane region" description="Helical" evidence="2">
    <location>
        <begin position="425"/>
        <end position="444"/>
    </location>
</feature>
<feature type="transmembrane region" description="Helical" evidence="2">
    <location>
        <begin position="68"/>
        <end position="90"/>
    </location>
</feature>
<organism evidence="3 4">
    <name type="scientific">Cellulosimicrobium protaetiae</name>
    <dbReference type="NCBI Taxonomy" id="2587808"/>
    <lineage>
        <taxon>Bacteria</taxon>
        <taxon>Bacillati</taxon>
        <taxon>Actinomycetota</taxon>
        <taxon>Actinomycetes</taxon>
        <taxon>Micrococcales</taxon>
        <taxon>Promicromonosporaceae</taxon>
        <taxon>Cellulosimicrobium</taxon>
    </lineage>
</organism>
<dbReference type="Proteomes" id="UP000451354">
    <property type="component" value="Chromosome"/>
</dbReference>
<evidence type="ECO:0000256" key="2">
    <source>
        <dbReference type="SAM" id="Phobius"/>
    </source>
</evidence>
<dbReference type="EMBL" id="CP052757">
    <property type="protein sequence ID" value="QJW35500.1"/>
    <property type="molecule type" value="Genomic_DNA"/>
</dbReference>
<feature type="transmembrane region" description="Helical" evidence="2">
    <location>
        <begin position="394"/>
        <end position="413"/>
    </location>
</feature>
<feature type="transmembrane region" description="Helical" evidence="2">
    <location>
        <begin position="353"/>
        <end position="373"/>
    </location>
</feature>
<evidence type="ECO:0000313" key="3">
    <source>
        <dbReference type="EMBL" id="QJW35500.1"/>
    </source>
</evidence>
<dbReference type="AlphaFoldDB" id="A0A6M5UB73"/>
<feature type="transmembrane region" description="Helical" evidence="2">
    <location>
        <begin position="149"/>
        <end position="170"/>
    </location>
</feature>
<protein>
    <submittedName>
        <fullName evidence="3">Uncharacterized protein</fullName>
    </submittedName>
</protein>
<dbReference type="KEGG" id="cprt:FIC82_004075"/>
<keyword evidence="4" id="KW-1185">Reference proteome</keyword>
<feature type="transmembrane region" description="Helical" evidence="2">
    <location>
        <begin position="307"/>
        <end position="333"/>
    </location>
</feature>
<name>A0A6M5UB73_9MICO</name>
<dbReference type="RefSeq" id="WP_154797666.1">
    <property type="nucleotide sequence ID" value="NZ_CP052757.1"/>
</dbReference>
<feature type="transmembrane region" description="Helical" evidence="2">
    <location>
        <begin position="274"/>
        <end position="295"/>
    </location>
</feature>
<dbReference type="OrthoDB" id="5181884at2"/>
<evidence type="ECO:0000313" key="4">
    <source>
        <dbReference type="Proteomes" id="UP000451354"/>
    </source>
</evidence>
<proteinExistence type="predicted"/>
<reference evidence="3 4" key="1">
    <citation type="journal article" date="2022" name="Int. J. Syst. Evol. Microbiol.">
        <title>Cellulosimicrobium protaetiae sp. nov., isolated from the gut of the larva of Protaetia brevitarsis seulensis.</title>
        <authorList>
            <person name="Le Han H."/>
            <person name="Nguyen T.T.H."/>
            <person name="Li Z."/>
            <person name="Shin N.R."/>
            <person name="Kim S.G."/>
        </authorList>
    </citation>
    <scope>NUCLEOTIDE SEQUENCE [LARGE SCALE GENOMIC DNA]</scope>
    <source>
        <strain evidence="3 4">BI34</strain>
    </source>
</reference>
<keyword evidence="2" id="KW-0472">Membrane</keyword>
<evidence type="ECO:0000256" key="1">
    <source>
        <dbReference type="SAM" id="MobiDB-lite"/>
    </source>
</evidence>
<keyword evidence="2" id="KW-0812">Transmembrane</keyword>
<sequence>MTEQDVAAAMPGGSPEHREVRGGGYETATDDTTTRGEPAVLSDGLPRAGQGWATAGPRLGRAAARAGFGYVIGLAFSNVVVLGVAALVAAGRLADLSPADDLPVVAPVPTGSSPDMGFTTYVVTVLLLLSAALFAPFEVSWPGVGSFDLYAVPLTVTTLIAVALVAGTTWRADSSPRTARERWTDAGLTGAVLGLAGAVTALSVQLTFPAGYFATVGTVGAEPWGALAGGALLGTAATAVGHTLRRRPTGGGWAIAPERLGVTPPLALRRACGAAAAASVLLVAVAAVVVFLSSAAAAASDPASATIALLLVGPNLVAVALGVAGLGGLTTSVSIGPHAEVETYTLLHPDVPGAAWLLVLVPVVATVVAALRLHLGRLVDGRAARWEDAWATPTVLTVVALVAVPLAGVRATVSYESSYEEVAGAMGWGLAPWTVLVAALWGLLAEALSRVAGPVLGAALPHRVVRLLAPRPLAALPPVGPLPTGAGPAVAPQQPAAADPVRVGGAAGGVPAPEARAVDPRSARRILAVVALAAVVVVGAVVARGAVASTVFAPERPVERYLAALEAGDASRALALADPDVARAERVLLTHAVYEDAEARPSGARVLGVERDRAAGTAVVTVAWDQDGVKSEHDFTVRRVGSRFGVFDDWEIVAPPVSVVDLGALPGEGSATVVVNGVEVDVTDPSSPSFVAFPGRWEVTLPDAGPNLQSSTATLLVTAPGVPPRPVGSADDLPLRYSLTEAALEAAVEQAREQLDGCLAATSARPDGCPVYDWSYGASEAQDVTWTLATEPTFEAEQLDASTVRVHVSDGLATTSGTLPAQPGRLFGRESPEPYTGEVEIDYAVELSVQDGELVLRESAWW</sequence>
<gene>
    <name evidence="3" type="ORF">FIC82_004075</name>
</gene>